<name>A0AAD9JJK7_9ANNE</name>
<keyword evidence="3" id="KW-0675">Receptor</keyword>
<comment type="subcellular location">
    <subcellularLocation>
        <location evidence="1">Membrane</location>
        <topology evidence="1">Multi-pass membrane protein</topology>
    </subcellularLocation>
</comment>
<accession>A0AAD9JJK7</accession>
<dbReference type="SUPFAM" id="SSF81321">
    <property type="entry name" value="Family A G protein-coupled receptor-like"/>
    <property type="match status" value="1"/>
</dbReference>
<evidence type="ECO:0000256" key="2">
    <source>
        <dbReference type="ARBA" id="ARBA00023040"/>
    </source>
</evidence>
<dbReference type="PANTHER" id="PTHR45695">
    <property type="entry name" value="LEUCOKININ RECEPTOR-RELATED"/>
    <property type="match status" value="1"/>
</dbReference>
<keyword evidence="4" id="KW-0807">Transducer</keyword>
<proteinExistence type="predicted"/>
<evidence type="ECO:0000256" key="1">
    <source>
        <dbReference type="ARBA" id="ARBA00004141"/>
    </source>
</evidence>
<keyword evidence="2" id="KW-0297">G-protein coupled receptor</keyword>
<dbReference type="GO" id="GO:0004930">
    <property type="term" value="F:G protein-coupled receptor activity"/>
    <property type="evidence" value="ECO:0007669"/>
    <property type="project" value="UniProtKB-KW"/>
</dbReference>
<reference evidence="5" key="1">
    <citation type="journal article" date="2023" name="Mol. Biol. Evol.">
        <title>Third-Generation Sequencing Reveals the Adaptive Role of the Epigenome in Three Deep-Sea Polychaetes.</title>
        <authorList>
            <person name="Perez M."/>
            <person name="Aroh O."/>
            <person name="Sun Y."/>
            <person name="Lan Y."/>
            <person name="Juniper S.K."/>
            <person name="Young C.R."/>
            <person name="Angers B."/>
            <person name="Qian P.Y."/>
        </authorList>
    </citation>
    <scope>NUCLEOTIDE SEQUENCE</scope>
    <source>
        <strain evidence="5">P08H-3</strain>
    </source>
</reference>
<comment type="caution">
    <text evidence="5">The sequence shown here is derived from an EMBL/GenBank/DDBJ whole genome shotgun (WGS) entry which is preliminary data.</text>
</comment>
<dbReference type="Proteomes" id="UP001208570">
    <property type="component" value="Unassembled WGS sequence"/>
</dbReference>
<dbReference type="PANTHER" id="PTHR45695:SF9">
    <property type="entry name" value="LEUCOKININ RECEPTOR"/>
    <property type="match status" value="1"/>
</dbReference>
<evidence type="ECO:0000256" key="4">
    <source>
        <dbReference type="ARBA" id="ARBA00023224"/>
    </source>
</evidence>
<evidence type="ECO:0000256" key="3">
    <source>
        <dbReference type="ARBA" id="ARBA00023170"/>
    </source>
</evidence>
<protein>
    <submittedName>
        <fullName evidence="5">Uncharacterized protein</fullName>
    </submittedName>
</protein>
<dbReference type="EMBL" id="JAODUP010000290">
    <property type="protein sequence ID" value="KAK2153650.1"/>
    <property type="molecule type" value="Genomic_DNA"/>
</dbReference>
<dbReference type="AlphaFoldDB" id="A0AAD9JJK7"/>
<keyword evidence="6" id="KW-1185">Reference proteome</keyword>
<dbReference type="Gene3D" id="1.20.1070.10">
    <property type="entry name" value="Rhodopsin 7-helix transmembrane proteins"/>
    <property type="match status" value="1"/>
</dbReference>
<dbReference type="GO" id="GO:0005886">
    <property type="term" value="C:plasma membrane"/>
    <property type="evidence" value="ECO:0007669"/>
    <property type="project" value="TreeGrafter"/>
</dbReference>
<evidence type="ECO:0000313" key="6">
    <source>
        <dbReference type="Proteomes" id="UP001208570"/>
    </source>
</evidence>
<gene>
    <name evidence="5" type="ORF">LSH36_290g01004</name>
</gene>
<sequence>MEAGRVLSDPEETIYKFINIIWLCSNLLAMSNSCYNPFIYALLNERFKNGFRSLVPYSRCGRKPDALNTNFSTTKYTHERPNVTMADTVTSSSRGRPTQHVHVTVDGKHIVGVSV</sequence>
<organism evidence="5 6">
    <name type="scientific">Paralvinella palmiformis</name>
    <dbReference type="NCBI Taxonomy" id="53620"/>
    <lineage>
        <taxon>Eukaryota</taxon>
        <taxon>Metazoa</taxon>
        <taxon>Spiralia</taxon>
        <taxon>Lophotrochozoa</taxon>
        <taxon>Annelida</taxon>
        <taxon>Polychaeta</taxon>
        <taxon>Sedentaria</taxon>
        <taxon>Canalipalpata</taxon>
        <taxon>Terebellida</taxon>
        <taxon>Terebelliformia</taxon>
        <taxon>Alvinellidae</taxon>
        <taxon>Paralvinella</taxon>
    </lineage>
</organism>
<evidence type="ECO:0000313" key="5">
    <source>
        <dbReference type="EMBL" id="KAK2153650.1"/>
    </source>
</evidence>